<keyword evidence="5 6" id="KW-0472">Membrane</keyword>
<dbReference type="Proteomes" id="UP000076722">
    <property type="component" value="Unassembled WGS sequence"/>
</dbReference>
<accession>A0A164NIT8</accession>
<protein>
    <submittedName>
        <fullName evidence="9">Concanavalin A-like lectin/glucanase</fullName>
    </submittedName>
</protein>
<keyword evidence="2 6" id="KW-0812">Transmembrane</keyword>
<evidence type="ECO:0000259" key="8">
    <source>
        <dbReference type="PROSITE" id="PS51328"/>
    </source>
</evidence>
<dbReference type="AlphaFoldDB" id="A0A164NIT8"/>
<dbReference type="InterPro" id="IPR005052">
    <property type="entry name" value="Lectin_leg"/>
</dbReference>
<dbReference type="CDD" id="cd07308">
    <property type="entry name" value="lectin_leg-like"/>
    <property type="match status" value="1"/>
</dbReference>
<keyword evidence="10" id="KW-1185">Reference proteome</keyword>
<dbReference type="GO" id="GO:0000139">
    <property type="term" value="C:Golgi membrane"/>
    <property type="evidence" value="ECO:0007669"/>
    <property type="project" value="TreeGrafter"/>
</dbReference>
<name>A0A164NIT8_9AGAM</name>
<keyword evidence="9" id="KW-0430">Lectin</keyword>
<evidence type="ECO:0000313" key="10">
    <source>
        <dbReference type="Proteomes" id="UP000076722"/>
    </source>
</evidence>
<evidence type="ECO:0000256" key="3">
    <source>
        <dbReference type="ARBA" id="ARBA00022729"/>
    </source>
</evidence>
<feature type="domain" description="L-type lectin-like" evidence="8">
    <location>
        <begin position="37"/>
        <end position="260"/>
    </location>
</feature>
<organism evidence="9 10">
    <name type="scientific">Sistotremastrum niveocremeum HHB9708</name>
    <dbReference type="NCBI Taxonomy" id="1314777"/>
    <lineage>
        <taxon>Eukaryota</taxon>
        <taxon>Fungi</taxon>
        <taxon>Dikarya</taxon>
        <taxon>Basidiomycota</taxon>
        <taxon>Agaricomycotina</taxon>
        <taxon>Agaricomycetes</taxon>
        <taxon>Sistotremastrales</taxon>
        <taxon>Sistotremastraceae</taxon>
        <taxon>Sertulicium</taxon>
        <taxon>Sertulicium niveocremeum</taxon>
    </lineage>
</organism>
<evidence type="ECO:0000256" key="5">
    <source>
        <dbReference type="ARBA" id="ARBA00023136"/>
    </source>
</evidence>
<evidence type="ECO:0000313" key="9">
    <source>
        <dbReference type="EMBL" id="KZS87746.1"/>
    </source>
</evidence>
<reference evidence="9 10" key="1">
    <citation type="journal article" date="2016" name="Mol. Biol. Evol.">
        <title>Comparative Genomics of Early-Diverging Mushroom-Forming Fungi Provides Insights into the Origins of Lignocellulose Decay Capabilities.</title>
        <authorList>
            <person name="Nagy L.G."/>
            <person name="Riley R."/>
            <person name="Tritt A."/>
            <person name="Adam C."/>
            <person name="Daum C."/>
            <person name="Floudas D."/>
            <person name="Sun H."/>
            <person name="Yadav J.S."/>
            <person name="Pangilinan J."/>
            <person name="Larsson K.H."/>
            <person name="Matsuura K."/>
            <person name="Barry K."/>
            <person name="Labutti K."/>
            <person name="Kuo R."/>
            <person name="Ohm R.A."/>
            <person name="Bhattacharya S.S."/>
            <person name="Shirouzu T."/>
            <person name="Yoshinaga Y."/>
            <person name="Martin F.M."/>
            <person name="Grigoriev I.V."/>
            <person name="Hibbett D.S."/>
        </authorList>
    </citation>
    <scope>NUCLEOTIDE SEQUENCE [LARGE SCALE GENOMIC DNA]</scope>
    <source>
        <strain evidence="9 10">HHB9708</strain>
    </source>
</reference>
<dbReference type="Pfam" id="PF03388">
    <property type="entry name" value="Lectin_leg-like"/>
    <property type="match status" value="1"/>
</dbReference>
<feature type="chain" id="PRO_5007852064" evidence="7">
    <location>
        <begin position="20"/>
        <end position="331"/>
    </location>
</feature>
<dbReference type="GO" id="GO:0005537">
    <property type="term" value="F:D-mannose binding"/>
    <property type="evidence" value="ECO:0007669"/>
    <property type="project" value="TreeGrafter"/>
</dbReference>
<dbReference type="GO" id="GO:0006888">
    <property type="term" value="P:endoplasmic reticulum to Golgi vesicle-mediated transport"/>
    <property type="evidence" value="ECO:0007669"/>
    <property type="project" value="TreeGrafter"/>
</dbReference>
<evidence type="ECO:0000256" key="6">
    <source>
        <dbReference type="SAM" id="Phobius"/>
    </source>
</evidence>
<dbReference type="EMBL" id="KV419444">
    <property type="protein sequence ID" value="KZS87746.1"/>
    <property type="molecule type" value="Genomic_DNA"/>
</dbReference>
<dbReference type="PANTHER" id="PTHR12223:SF45">
    <property type="entry name" value="RE50040P"/>
    <property type="match status" value="1"/>
</dbReference>
<evidence type="ECO:0000256" key="2">
    <source>
        <dbReference type="ARBA" id="ARBA00022692"/>
    </source>
</evidence>
<dbReference type="GO" id="GO:0030134">
    <property type="term" value="C:COPII-coated ER to Golgi transport vesicle"/>
    <property type="evidence" value="ECO:0007669"/>
    <property type="project" value="TreeGrafter"/>
</dbReference>
<feature type="signal peptide" evidence="7">
    <location>
        <begin position="1"/>
        <end position="19"/>
    </location>
</feature>
<evidence type="ECO:0000256" key="1">
    <source>
        <dbReference type="ARBA" id="ARBA00004479"/>
    </source>
</evidence>
<dbReference type="InterPro" id="IPR013320">
    <property type="entry name" value="ConA-like_dom_sf"/>
</dbReference>
<comment type="subcellular location">
    <subcellularLocation>
        <location evidence="1">Membrane</location>
        <topology evidence="1">Single-pass type I membrane protein</topology>
    </subcellularLocation>
</comment>
<dbReference type="GO" id="GO:0005789">
    <property type="term" value="C:endoplasmic reticulum membrane"/>
    <property type="evidence" value="ECO:0007669"/>
    <property type="project" value="TreeGrafter"/>
</dbReference>
<evidence type="ECO:0000256" key="4">
    <source>
        <dbReference type="ARBA" id="ARBA00022989"/>
    </source>
</evidence>
<keyword evidence="4 6" id="KW-1133">Transmembrane helix</keyword>
<gene>
    <name evidence="9" type="ORF">SISNIDRAFT_490715</name>
</gene>
<dbReference type="InterPro" id="IPR051136">
    <property type="entry name" value="Intracellular_Lectin-GPT"/>
</dbReference>
<dbReference type="PANTHER" id="PTHR12223">
    <property type="entry name" value="VESICULAR MANNOSE-BINDING LECTIN"/>
    <property type="match status" value="1"/>
</dbReference>
<sequence length="331" mass="37660">MATSVLAFLLLLFIEPILAKQQVDEEFLRNNRTIERFVNIRTHSLHAPYIDQDLQNRWWDFGADAYVNTNKHIRLTRAVSSQMGWLWSRLPLTAIHYEIDVEFKVSGDSSHLYGDGFAMWLTRKRAEPGPLFGAPDYFEGLGVIVDTYANSRHSYGFPRIMAVLGDGKTHFDKDNDFDGQTLDACSANIRRASVATKLKVTYVKDELLEVKVQYKGWDEWTPCIKVRDVSLPTSPFLGFTALTGEVYDAHDIVSVSSNSAYLSLPGRSRTELQGAYSPKGSSWFWTLLKWTTFLAIAFVAFTAYTTWAKRNGRVHGGFGNIVNRYDPNKRF</sequence>
<dbReference type="PROSITE" id="PS51328">
    <property type="entry name" value="L_LECTIN_LIKE"/>
    <property type="match status" value="1"/>
</dbReference>
<dbReference type="SUPFAM" id="SSF49899">
    <property type="entry name" value="Concanavalin A-like lectins/glucanases"/>
    <property type="match status" value="1"/>
</dbReference>
<keyword evidence="3 7" id="KW-0732">Signal</keyword>
<dbReference type="STRING" id="1314777.A0A164NIT8"/>
<dbReference type="Gene3D" id="2.60.120.200">
    <property type="match status" value="1"/>
</dbReference>
<feature type="transmembrane region" description="Helical" evidence="6">
    <location>
        <begin position="283"/>
        <end position="304"/>
    </location>
</feature>
<proteinExistence type="predicted"/>
<evidence type="ECO:0000256" key="7">
    <source>
        <dbReference type="SAM" id="SignalP"/>
    </source>
</evidence>
<dbReference type="OrthoDB" id="270293at2759"/>
<dbReference type="GO" id="GO:0005793">
    <property type="term" value="C:endoplasmic reticulum-Golgi intermediate compartment"/>
    <property type="evidence" value="ECO:0007669"/>
    <property type="project" value="TreeGrafter"/>
</dbReference>